<proteinExistence type="predicted"/>
<protein>
    <recommendedName>
        <fullName evidence="1">Peptidase C1A papain C-terminal domain-containing protein</fullName>
    </recommendedName>
</protein>
<dbReference type="Proteomes" id="UP001152759">
    <property type="component" value="Chromosome 10"/>
</dbReference>
<dbReference type="Gene3D" id="3.90.70.10">
    <property type="entry name" value="Cysteine proteinases"/>
    <property type="match status" value="1"/>
</dbReference>
<sequence length="380" mass="43418">MMKLRTDRATMEFPLAGLKMLPVIVLCLVTLMHQCLGTDSIDKLLKKHPTWSFEVQSVEAVIKNALHKHKLSGNNFELTETMLREKMRRSLAPGATHIVRKVGDPKWESNPENVPHFFDAREHWKDCASLMNQIEDQGACRTDGPGVVSSLMADRYCIFTNGTFKEKLSQEMLMRCAEACTHDSFQLYSWEYATEEGIPTGGAYGSGKGCMPYRYPACDHKSLYDVYAEGRIGKAKLEECKGQFIFDDDCPTKCTNKNYKTSIDKDRVKFTAFYFLSMDEFYIRNEIMTYGPVSASVGLFSDFLEKPDGIFQSKEDRIGLSDEKLMKIIGWGKENGIKYWLCMHTWDTWGDKVFKMPRGVNYDLIELIVLAGVFEDLDSE</sequence>
<keyword evidence="3" id="KW-1185">Reference proteome</keyword>
<dbReference type="GO" id="GO:0006508">
    <property type="term" value="P:proteolysis"/>
    <property type="evidence" value="ECO:0007669"/>
    <property type="project" value="InterPro"/>
</dbReference>
<dbReference type="AlphaFoldDB" id="A0A9P0A3H5"/>
<dbReference type="EMBL" id="OU963871">
    <property type="protein sequence ID" value="CAH0383269.1"/>
    <property type="molecule type" value="Genomic_DNA"/>
</dbReference>
<dbReference type="GO" id="GO:0008234">
    <property type="term" value="F:cysteine-type peptidase activity"/>
    <property type="evidence" value="ECO:0007669"/>
    <property type="project" value="InterPro"/>
</dbReference>
<feature type="domain" description="Peptidase C1A papain C-terminal" evidence="1">
    <location>
        <begin position="114"/>
        <end position="373"/>
    </location>
</feature>
<evidence type="ECO:0000313" key="3">
    <source>
        <dbReference type="Proteomes" id="UP001152759"/>
    </source>
</evidence>
<organism evidence="2 3">
    <name type="scientific">Bemisia tabaci</name>
    <name type="common">Sweetpotato whitefly</name>
    <name type="synonym">Aleurodes tabaci</name>
    <dbReference type="NCBI Taxonomy" id="7038"/>
    <lineage>
        <taxon>Eukaryota</taxon>
        <taxon>Metazoa</taxon>
        <taxon>Ecdysozoa</taxon>
        <taxon>Arthropoda</taxon>
        <taxon>Hexapoda</taxon>
        <taxon>Insecta</taxon>
        <taxon>Pterygota</taxon>
        <taxon>Neoptera</taxon>
        <taxon>Paraneoptera</taxon>
        <taxon>Hemiptera</taxon>
        <taxon>Sternorrhyncha</taxon>
        <taxon>Aleyrodoidea</taxon>
        <taxon>Aleyrodidae</taxon>
        <taxon>Aleyrodinae</taxon>
        <taxon>Bemisia</taxon>
    </lineage>
</organism>
<name>A0A9P0A3H5_BEMTA</name>
<dbReference type="SMART" id="SM00645">
    <property type="entry name" value="Pept_C1"/>
    <property type="match status" value="1"/>
</dbReference>
<gene>
    <name evidence="2" type="ORF">BEMITA_LOCUS2730</name>
</gene>
<dbReference type="Pfam" id="PF00112">
    <property type="entry name" value="Peptidase_C1"/>
    <property type="match status" value="1"/>
</dbReference>
<dbReference type="InterPro" id="IPR038765">
    <property type="entry name" value="Papain-like_cys_pep_sf"/>
</dbReference>
<evidence type="ECO:0000313" key="2">
    <source>
        <dbReference type="EMBL" id="CAH0383269.1"/>
    </source>
</evidence>
<reference evidence="2" key="1">
    <citation type="submission" date="2021-12" db="EMBL/GenBank/DDBJ databases">
        <authorList>
            <person name="King R."/>
        </authorList>
    </citation>
    <scope>NUCLEOTIDE SEQUENCE</scope>
</reference>
<dbReference type="SUPFAM" id="SSF54001">
    <property type="entry name" value="Cysteine proteinases"/>
    <property type="match status" value="1"/>
</dbReference>
<evidence type="ECO:0000259" key="1">
    <source>
        <dbReference type="SMART" id="SM00645"/>
    </source>
</evidence>
<accession>A0A9P0A3H5</accession>
<dbReference type="InterPro" id="IPR000668">
    <property type="entry name" value="Peptidase_C1A_C"/>
</dbReference>